<dbReference type="InParanoid" id="A0A0C2STB0"/>
<sequence length="365" mass="40967">MTARSSTFNMPASLLEHLTTMGLDKGDRGELAAQVILILAADKACEEHLAIAGEQLSTPMVGSQHQPILEGLNVSTIPRAFSVELFIKALLKEQWHDDVLCSFPAKWRTKTESERNFQTAFRDTRIYFTHFIKLDDHGVVNREFLWRLAIRGCVALCANGQDGIDIIAPLVFGIETLCRSNISALLVQVNNDKSYRAQPNTILFDLMNPYLIRFFDMDEKIPLPIIRMVFALGSPTAAVKVIPQYAERLPRKAKTAAQKAVQRSPRYTSYDIWCAKASSETFGVVKTEDEQNYSLLLKTEKVFPQAYCSEFSTKEIESIKRSMNPGTSVKEAHWTSFCGADTPHLPTVDLGDAVDFGEEDHEVKE</sequence>
<gene>
    <name evidence="1" type="ORF">M378DRAFT_396218</name>
</gene>
<dbReference type="PANTHER" id="PTHR33266:SF1">
    <property type="entry name" value="F-BOX DOMAIN-CONTAINING PROTEIN"/>
    <property type="match status" value="1"/>
</dbReference>
<dbReference type="Proteomes" id="UP000054549">
    <property type="component" value="Unassembled WGS sequence"/>
</dbReference>
<dbReference type="OrthoDB" id="107110at2759"/>
<keyword evidence="2" id="KW-1185">Reference proteome</keyword>
<accession>A0A0C2STB0</accession>
<dbReference type="STRING" id="946122.A0A0C2STB0"/>
<evidence type="ECO:0000313" key="1">
    <source>
        <dbReference type="EMBL" id="KIL57284.1"/>
    </source>
</evidence>
<reference evidence="1 2" key="1">
    <citation type="submission" date="2014-04" db="EMBL/GenBank/DDBJ databases">
        <title>Evolutionary Origins and Diversification of the Mycorrhizal Mutualists.</title>
        <authorList>
            <consortium name="DOE Joint Genome Institute"/>
            <consortium name="Mycorrhizal Genomics Consortium"/>
            <person name="Kohler A."/>
            <person name="Kuo A."/>
            <person name="Nagy L.G."/>
            <person name="Floudas D."/>
            <person name="Copeland A."/>
            <person name="Barry K.W."/>
            <person name="Cichocki N."/>
            <person name="Veneault-Fourrey C."/>
            <person name="LaButti K."/>
            <person name="Lindquist E.A."/>
            <person name="Lipzen A."/>
            <person name="Lundell T."/>
            <person name="Morin E."/>
            <person name="Murat C."/>
            <person name="Riley R."/>
            <person name="Ohm R."/>
            <person name="Sun H."/>
            <person name="Tunlid A."/>
            <person name="Henrissat B."/>
            <person name="Grigoriev I.V."/>
            <person name="Hibbett D.S."/>
            <person name="Martin F."/>
        </authorList>
    </citation>
    <scope>NUCLEOTIDE SEQUENCE [LARGE SCALE GENOMIC DNA]</scope>
    <source>
        <strain evidence="1 2">Koide BX008</strain>
    </source>
</reference>
<dbReference type="AlphaFoldDB" id="A0A0C2STB0"/>
<protein>
    <submittedName>
        <fullName evidence="1">Uncharacterized protein</fullName>
    </submittedName>
</protein>
<name>A0A0C2STB0_AMAMK</name>
<dbReference type="EMBL" id="KN818375">
    <property type="protein sequence ID" value="KIL57284.1"/>
    <property type="molecule type" value="Genomic_DNA"/>
</dbReference>
<proteinExistence type="predicted"/>
<dbReference type="HOGENOM" id="CLU_815233_0_0_1"/>
<dbReference type="PANTHER" id="PTHR33266">
    <property type="entry name" value="CHROMOSOME 15, WHOLE GENOME SHOTGUN SEQUENCE"/>
    <property type="match status" value="1"/>
</dbReference>
<evidence type="ECO:0000313" key="2">
    <source>
        <dbReference type="Proteomes" id="UP000054549"/>
    </source>
</evidence>
<organism evidence="1 2">
    <name type="scientific">Amanita muscaria (strain Koide BX008)</name>
    <dbReference type="NCBI Taxonomy" id="946122"/>
    <lineage>
        <taxon>Eukaryota</taxon>
        <taxon>Fungi</taxon>
        <taxon>Dikarya</taxon>
        <taxon>Basidiomycota</taxon>
        <taxon>Agaricomycotina</taxon>
        <taxon>Agaricomycetes</taxon>
        <taxon>Agaricomycetidae</taxon>
        <taxon>Agaricales</taxon>
        <taxon>Pluteineae</taxon>
        <taxon>Amanitaceae</taxon>
        <taxon>Amanita</taxon>
    </lineage>
</organism>